<dbReference type="Gene3D" id="1.10.287.470">
    <property type="entry name" value="Helix hairpin bin"/>
    <property type="match status" value="1"/>
</dbReference>
<evidence type="ECO:0000313" key="8">
    <source>
        <dbReference type="EMBL" id="MDR6245385.1"/>
    </source>
</evidence>
<dbReference type="EMBL" id="JAVDQH010000014">
    <property type="protein sequence ID" value="MDR6245385.1"/>
    <property type="molecule type" value="Genomic_DNA"/>
</dbReference>
<comment type="caution">
    <text evidence="8">The sequence shown here is derived from an EMBL/GenBank/DDBJ whole genome shotgun (WGS) entry which is preliminary data.</text>
</comment>
<dbReference type="SUPFAM" id="SSF111369">
    <property type="entry name" value="HlyD-like secretion proteins"/>
    <property type="match status" value="2"/>
</dbReference>
<feature type="domain" description="YknX-like C-terminal permuted SH3-like" evidence="7">
    <location>
        <begin position="414"/>
        <end position="480"/>
    </location>
</feature>
<dbReference type="Proteomes" id="UP001185028">
    <property type="component" value="Unassembled WGS sequence"/>
</dbReference>
<dbReference type="Pfam" id="PF25989">
    <property type="entry name" value="YknX_C"/>
    <property type="match status" value="1"/>
</dbReference>
<evidence type="ECO:0000259" key="7">
    <source>
        <dbReference type="Pfam" id="PF25989"/>
    </source>
</evidence>
<evidence type="ECO:0000259" key="6">
    <source>
        <dbReference type="Pfam" id="PF25954"/>
    </source>
</evidence>
<feature type="signal peptide" evidence="4">
    <location>
        <begin position="1"/>
        <end position="19"/>
    </location>
</feature>
<evidence type="ECO:0000256" key="4">
    <source>
        <dbReference type="SAM" id="SignalP"/>
    </source>
</evidence>
<feature type="region of interest" description="Disordered" evidence="3">
    <location>
        <begin position="495"/>
        <end position="516"/>
    </location>
</feature>
<protein>
    <submittedName>
        <fullName evidence="8">RND family efflux transporter MFP subunit</fullName>
    </submittedName>
</protein>
<dbReference type="Gene3D" id="2.40.420.20">
    <property type="match status" value="1"/>
</dbReference>
<name>A0ABU1J1K0_9BACL</name>
<evidence type="ECO:0000313" key="9">
    <source>
        <dbReference type="Proteomes" id="UP001185028"/>
    </source>
</evidence>
<dbReference type="Pfam" id="PF25954">
    <property type="entry name" value="Beta-barrel_RND_2"/>
    <property type="match status" value="1"/>
</dbReference>
<dbReference type="Gene3D" id="2.40.30.170">
    <property type="match status" value="1"/>
</dbReference>
<evidence type="ECO:0000256" key="1">
    <source>
        <dbReference type="ARBA" id="ARBA00009477"/>
    </source>
</evidence>
<dbReference type="PROSITE" id="PS51257">
    <property type="entry name" value="PROKAR_LIPOPROTEIN"/>
    <property type="match status" value="1"/>
</dbReference>
<feature type="chain" id="PRO_5046314294" evidence="4">
    <location>
        <begin position="20"/>
        <end position="516"/>
    </location>
</feature>
<reference evidence="8 9" key="1">
    <citation type="submission" date="2023-07" db="EMBL/GenBank/DDBJ databases">
        <title>Genomic Encyclopedia of Type Strains, Phase IV (KMG-IV): sequencing the most valuable type-strain genomes for metagenomic binning, comparative biology and taxonomic classification.</title>
        <authorList>
            <person name="Goeker M."/>
        </authorList>
    </citation>
    <scope>NUCLEOTIDE SEQUENCE [LARGE SCALE GENOMIC DNA]</scope>
    <source>
        <strain evidence="8 9">DSM 22170</strain>
    </source>
</reference>
<dbReference type="Pfam" id="PF25881">
    <property type="entry name" value="HH_YBHG"/>
    <property type="match status" value="1"/>
</dbReference>
<keyword evidence="4" id="KW-0732">Signal</keyword>
<dbReference type="InterPro" id="IPR059052">
    <property type="entry name" value="HH_YbhG-like"/>
</dbReference>
<dbReference type="NCBIfam" id="TIGR01730">
    <property type="entry name" value="RND_mfp"/>
    <property type="match status" value="1"/>
</dbReference>
<organism evidence="8 9">
    <name type="scientific">Paenibacillus hunanensis</name>
    <dbReference type="NCBI Taxonomy" id="539262"/>
    <lineage>
        <taxon>Bacteria</taxon>
        <taxon>Bacillati</taxon>
        <taxon>Bacillota</taxon>
        <taxon>Bacilli</taxon>
        <taxon>Bacillales</taxon>
        <taxon>Paenibacillaceae</taxon>
        <taxon>Paenibacillus</taxon>
    </lineage>
</organism>
<keyword evidence="2" id="KW-0175">Coiled coil</keyword>
<evidence type="ECO:0000259" key="5">
    <source>
        <dbReference type="Pfam" id="PF25881"/>
    </source>
</evidence>
<dbReference type="Gene3D" id="2.40.50.100">
    <property type="match status" value="1"/>
</dbReference>
<dbReference type="InterPro" id="IPR006143">
    <property type="entry name" value="RND_pump_MFP"/>
</dbReference>
<keyword evidence="9" id="KW-1185">Reference proteome</keyword>
<feature type="domain" description="YbhG-like alpha-helical hairpin" evidence="5">
    <location>
        <begin position="131"/>
        <end position="250"/>
    </location>
</feature>
<feature type="domain" description="CusB-like beta-barrel" evidence="6">
    <location>
        <begin position="338"/>
        <end position="404"/>
    </location>
</feature>
<dbReference type="PANTHER" id="PTHR30469">
    <property type="entry name" value="MULTIDRUG RESISTANCE PROTEIN MDTA"/>
    <property type="match status" value="1"/>
</dbReference>
<accession>A0ABU1J1K0</accession>
<dbReference type="InterPro" id="IPR058792">
    <property type="entry name" value="Beta-barrel_RND_2"/>
</dbReference>
<dbReference type="PANTHER" id="PTHR30469:SF15">
    <property type="entry name" value="HLYD FAMILY OF SECRETION PROTEINS"/>
    <property type="match status" value="1"/>
</dbReference>
<evidence type="ECO:0000256" key="3">
    <source>
        <dbReference type="SAM" id="MobiDB-lite"/>
    </source>
</evidence>
<sequence length="516" mass="53743">MSKKWPMAFTSALCILALAACSSEPAAVQSTTSTVQIMTVKKQPLNTSYDLSGTLEAYEQTPVSFQTAGTVTQINKEIGDNVSKGEVIARLDTADLQLALQNAQEDVSAASASLASARASLSDAKAGQQSARAGVASAQAKLESARIGEQDVQSGARSQELAQAQNAVAQAQTAYNQAKTEAARSQTLLDNGLMTQQDYEKAQTALSDAQATLNDAQQKLSLTREGASAADRAKAASAVKEAQVGIQSAQASVEQANAGVSKANAGVQQSQAAYDQKVVAVETARLNLSRASMKAPASGTILQKNLSIGQSVSAGGGAGSNGSSPLFLIGNINKLKVQLPVADSDILKWKIGQQVSVQLYDEVRTGKVSKLSPQTNEKTGSINVEVVIDNPQRSWKPGQVVQASRQVSTAEGMLVPVTAVISSGNQPHVFKAVNGKAVQTNVKLGKVYNNQYEIISGLKIGDKVVTTGADRLFNGDQLTVEQGIEQGSDVAPTIETNAQPDNPATTVNTEDAGATQ</sequence>
<feature type="coiled-coil region" evidence="2">
    <location>
        <begin position="161"/>
        <end position="219"/>
    </location>
</feature>
<evidence type="ECO:0000256" key="2">
    <source>
        <dbReference type="SAM" id="Coils"/>
    </source>
</evidence>
<proteinExistence type="inferred from homology"/>
<dbReference type="InterPro" id="IPR058637">
    <property type="entry name" value="YknX-like_C"/>
</dbReference>
<gene>
    <name evidence="8" type="ORF">JOC58_003298</name>
</gene>
<comment type="similarity">
    <text evidence="1">Belongs to the membrane fusion protein (MFP) (TC 8.A.1) family.</text>
</comment>
<dbReference type="RefSeq" id="WP_188777499.1">
    <property type="nucleotide sequence ID" value="NZ_BMMB01000010.1"/>
</dbReference>